<proteinExistence type="predicted"/>
<protein>
    <submittedName>
        <fullName evidence="2">Uncharacterized protein</fullName>
    </submittedName>
</protein>
<evidence type="ECO:0000313" key="3">
    <source>
        <dbReference type="Proteomes" id="UP000078228"/>
    </source>
</evidence>
<keyword evidence="1" id="KW-0812">Transmembrane</keyword>
<evidence type="ECO:0000313" key="2">
    <source>
        <dbReference type="EMBL" id="OAU94568.1"/>
    </source>
</evidence>
<keyword evidence="1" id="KW-1133">Transmembrane helix</keyword>
<dbReference type="PATRIC" id="fig|480.233.peg.1360"/>
<keyword evidence="1" id="KW-0472">Membrane</keyword>
<gene>
    <name evidence="2" type="ORF">AO384_1925</name>
</gene>
<organism evidence="2 3">
    <name type="scientific">Moraxella catarrhalis</name>
    <name type="common">Branhamella catarrhalis</name>
    <dbReference type="NCBI Taxonomy" id="480"/>
    <lineage>
        <taxon>Bacteria</taxon>
        <taxon>Pseudomonadati</taxon>
        <taxon>Pseudomonadota</taxon>
        <taxon>Gammaproteobacteria</taxon>
        <taxon>Moraxellales</taxon>
        <taxon>Moraxellaceae</taxon>
        <taxon>Moraxella</taxon>
    </lineage>
</organism>
<dbReference type="EMBL" id="LXHC01000028">
    <property type="protein sequence ID" value="OAU94568.1"/>
    <property type="molecule type" value="Genomic_DNA"/>
</dbReference>
<comment type="caution">
    <text evidence="2">The sequence shown here is derived from an EMBL/GenBank/DDBJ whole genome shotgun (WGS) entry which is preliminary data.</text>
</comment>
<evidence type="ECO:0000256" key="1">
    <source>
        <dbReference type="SAM" id="Phobius"/>
    </source>
</evidence>
<reference evidence="2 3" key="1">
    <citation type="journal article" date="2016" name="Genome Biol. Evol.">
        <title>Comparative Genomic Analyses of the Moraxella catarrhalis Serosensitive and Seroresistant Lineages Demonstrate Their Independent Evolution.</title>
        <authorList>
            <person name="Earl J.P."/>
            <person name="de Vries S.P."/>
            <person name="Ahmed A."/>
            <person name="Powell E."/>
            <person name="Schultz M.P."/>
            <person name="Hermans P.W."/>
            <person name="Hill D.J."/>
            <person name="Zhou Z."/>
            <person name="Constantinidou C.I."/>
            <person name="Hu F.Z."/>
            <person name="Bootsma H.J."/>
            <person name="Ehrlich G.D."/>
        </authorList>
    </citation>
    <scope>NUCLEOTIDE SEQUENCE [LARGE SCALE GENOMIC DNA]</scope>
    <source>
        <strain evidence="2 3">Z7542</strain>
    </source>
</reference>
<feature type="transmembrane region" description="Helical" evidence="1">
    <location>
        <begin position="6"/>
        <end position="28"/>
    </location>
</feature>
<sequence length="38" mass="4732">MTQNFIYNLLLVLDFISKFFKLFFLNYFKLSKGYLWQS</sequence>
<dbReference type="AlphaFoldDB" id="A0A198UDQ9"/>
<name>A0A198UDQ9_MORCA</name>
<keyword evidence="3" id="KW-1185">Reference proteome</keyword>
<accession>A0A198UDQ9</accession>
<dbReference type="Proteomes" id="UP000078228">
    <property type="component" value="Unassembled WGS sequence"/>
</dbReference>